<keyword evidence="3" id="KW-0804">Transcription</keyword>
<reference evidence="5 6" key="1">
    <citation type="submission" date="2020-08" db="EMBL/GenBank/DDBJ databases">
        <title>Genome public.</title>
        <authorList>
            <person name="Liu C."/>
            <person name="Sun Q."/>
        </authorList>
    </citation>
    <scope>NUCLEOTIDE SEQUENCE [LARGE SCALE GENOMIC DNA]</scope>
    <source>
        <strain evidence="5 6">BX17</strain>
    </source>
</reference>
<proteinExistence type="predicted"/>
<protein>
    <submittedName>
        <fullName evidence="5">GntR family transcriptional regulator</fullName>
    </submittedName>
</protein>
<evidence type="ECO:0000313" key="6">
    <source>
        <dbReference type="Proteomes" id="UP000652847"/>
    </source>
</evidence>
<evidence type="ECO:0000256" key="2">
    <source>
        <dbReference type="ARBA" id="ARBA00023125"/>
    </source>
</evidence>
<dbReference type="GO" id="GO:0003700">
    <property type="term" value="F:DNA-binding transcription factor activity"/>
    <property type="evidence" value="ECO:0007669"/>
    <property type="project" value="InterPro"/>
</dbReference>
<dbReference type="Proteomes" id="UP000652847">
    <property type="component" value="Unassembled WGS sequence"/>
</dbReference>
<dbReference type="SUPFAM" id="SSF46785">
    <property type="entry name" value="Winged helix' DNA-binding domain"/>
    <property type="match status" value="1"/>
</dbReference>
<evidence type="ECO:0000256" key="1">
    <source>
        <dbReference type="ARBA" id="ARBA00023015"/>
    </source>
</evidence>
<dbReference type="AlphaFoldDB" id="A0A8I0AAN2"/>
<comment type="caution">
    <text evidence="5">The sequence shown here is derived from an EMBL/GenBank/DDBJ whole genome shotgun (WGS) entry which is preliminary data.</text>
</comment>
<dbReference type="RefSeq" id="WP_021925379.1">
    <property type="nucleotide sequence ID" value="NZ_JACOOT010000026.1"/>
</dbReference>
<feature type="domain" description="HTH gntR-type" evidence="4">
    <location>
        <begin position="11"/>
        <end position="79"/>
    </location>
</feature>
<dbReference type="CDD" id="cd07377">
    <property type="entry name" value="WHTH_GntR"/>
    <property type="match status" value="1"/>
</dbReference>
<keyword evidence="2" id="KW-0238">DNA-binding</keyword>
<keyword evidence="1" id="KW-0805">Transcription regulation</keyword>
<dbReference type="Gene3D" id="1.10.10.10">
    <property type="entry name" value="Winged helix-like DNA-binding domain superfamily/Winged helix DNA-binding domain"/>
    <property type="match status" value="1"/>
</dbReference>
<dbReference type="PANTHER" id="PTHR38445">
    <property type="entry name" value="HTH-TYPE TRANSCRIPTIONAL REPRESSOR YTRA"/>
    <property type="match status" value="1"/>
</dbReference>
<name>A0A8I0AAN2_9FIRM</name>
<dbReference type="EMBL" id="JACOOT010000026">
    <property type="protein sequence ID" value="MBC5651714.1"/>
    <property type="molecule type" value="Genomic_DNA"/>
</dbReference>
<evidence type="ECO:0000259" key="4">
    <source>
        <dbReference type="PROSITE" id="PS50949"/>
    </source>
</evidence>
<dbReference type="PANTHER" id="PTHR38445:SF12">
    <property type="entry name" value="GNTR-FAMILY TRANSCRIPTIONAL REGULATOR"/>
    <property type="match status" value="1"/>
</dbReference>
<dbReference type="Pfam" id="PF00392">
    <property type="entry name" value="GntR"/>
    <property type="match status" value="1"/>
</dbReference>
<dbReference type="SMART" id="SM00345">
    <property type="entry name" value="HTH_GNTR"/>
    <property type="match status" value="1"/>
</dbReference>
<keyword evidence="6" id="KW-1185">Reference proteome</keyword>
<sequence>MVIEIDFQSGEALYTQLMNQIILGIATSRLQEGDPLPSVRQLADTIGINMHTVNKAYSLLRQEGFVSIDRRKGAVICLDVDKIRATEELKQNLKIALARGCCNNVTREEVHSLIDEILDEYGQ</sequence>
<accession>A0A8I0AAN2</accession>
<dbReference type="InterPro" id="IPR036390">
    <property type="entry name" value="WH_DNA-bd_sf"/>
</dbReference>
<gene>
    <name evidence="5" type="ORF">H8S54_11465</name>
</gene>
<organism evidence="5 6">
    <name type="scientific">Blautia segnis</name>
    <dbReference type="NCBI Taxonomy" id="2763030"/>
    <lineage>
        <taxon>Bacteria</taxon>
        <taxon>Bacillati</taxon>
        <taxon>Bacillota</taxon>
        <taxon>Clostridia</taxon>
        <taxon>Lachnospirales</taxon>
        <taxon>Lachnospiraceae</taxon>
        <taxon>Blautia</taxon>
    </lineage>
</organism>
<dbReference type="InterPro" id="IPR000524">
    <property type="entry name" value="Tscrpt_reg_HTH_GntR"/>
</dbReference>
<dbReference type="InterPro" id="IPR036388">
    <property type="entry name" value="WH-like_DNA-bd_sf"/>
</dbReference>
<dbReference type="PROSITE" id="PS50949">
    <property type="entry name" value="HTH_GNTR"/>
    <property type="match status" value="1"/>
</dbReference>
<evidence type="ECO:0000313" key="5">
    <source>
        <dbReference type="EMBL" id="MBC5651714.1"/>
    </source>
</evidence>
<dbReference type="GO" id="GO:0003677">
    <property type="term" value="F:DNA binding"/>
    <property type="evidence" value="ECO:0007669"/>
    <property type="project" value="UniProtKB-KW"/>
</dbReference>
<evidence type="ECO:0000256" key="3">
    <source>
        <dbReference type="ARBA" id="ARBA00023163"/>
    </source>
</evidence>